<keyword evidence="3" id="KW-0963">Cytoplasm</keyword>
<dbReference type="HAMAP" id="MF_00580">
    <property type="entry name" value="CH10"/>
    <property type="match status" value="1"/>
</dbReference>
<evidence type="ECO:0000313" key="5">
    <source>
        <dbReference type="EMBL" id="RGT53713.1"/>
    </source>
</evidence>
<dbReference type="GO" id="GO:0005737">
    <property type="term" value="C:cytoplasm"/>
    <property type="evidence" value="ECO:0007669"/>
    <property type="project" value="UniProtKB-SubCell"/>
</dbReference>
<dbReference type="GO" id="GO:0051082">
    <property type="term" value="F:unfolded protein binding"/>
    <property type="evidence" value="ECO:0007669"/>
    <property type="project" value="TreeGrafter"/>
</dbReference>
<dbReference type="PANTHER" id="PTHR10772:SF63">
    <property type="entry name" value="20 KDA CHAPERONIN, CHLOROPLASTIC"/>
    <property type="match status" value="1"/>
</dbReference>
<comment type="function">
    <text evidence="3 4">Together with the chaperonin GroEL, plays an essential role in assisting protein folding. The GroEL-GroES system forms a nano-cage that allows encapsulation of the non-native substrate proteins and provides a physical environment optimized to promote and accelerate protein folding. GroES binds to the apical surface of the GroEL ring, thereby capping the opening of the GroEL channel.</text>
</comment>
<dbReference type="AlphaFoldDB" id="A0A412PAN7"/>
<comment type="similarity">
    <text evidence="1 3 4">Belongs to the GroES chaperonin family.</text>
</comment>
<dbReference type="EMBL" id="QRWX01000005">
    <property type="protein sequence ID" value="RGT53713.1"/>
    <property type="molecule type" value="Genomic_DNA"/>
</dbReference>
<keyword evidence="2 3" id="KW-0143">Chaperone</keyword>
<dbReference type="RefSeq" id="WP_006526222.1">
    <property type="nucleotide sequence ID" value="NZ_AP028934.1"/>
</dbReference>
<comment type="caution">
    <text evidence="5">The sequence shown here is derived from an EMBL/GenBank/DDBJ whole genome shotgun (WGS) entry which is preliminary data.</text>
</comment>
<proteinExistence type="inferred from homology"/>
<evidence type="ECO:0000256" key="2">
    <source>
        <dbReference type="ARBA" id="ARBA00023186"/>
    </source>
</evidence>
<evidence type="ECO:0000256" key="1">
    <source>
        <dbReference type="ARBA" id="ARBA00006975"/>
    </source>
</evidence>
<dbReference type="Pfam" id="PF00166">
    <property type="entry name" value="Cpn10"/>
    <property type="match status" value="1"/>
</dbReference>
<evidence type="ECO:0000313" key="6">
    <source>
        <dbReference type="Proteomes" id="UP000284731"/>
    </source>
</evidence>
<dbReference type="InterPro" id="IPR011032">
    <property type="entry name" value="GroES-like_sf"/>
</dbReference>
<evidence type="ECO:0000256" key="4">
    <source>
        <dbReference type="RuleBase" id="RU000535"/>
    </source>
</evidence>
<dbReference type="InterPro" id="IPR020818">
    <property type="entry name" value="Chaperonin_GroES"/>
</dbReference>
<dbReference type="PRINTS" id="PR00297">
    <property type="entry name" value="CHAPERONIN10"/>
</dbReference>
<evidence type="ECO:0000256" key="3">
    <source>
        <dbReference type="HAMAP-Rule" id="MF_00580"/>
    </source>
</evidence>
<dbReference type="FunFam" id="2.30.33.40:FF:000001">
    <property type="entry name" value="10 kDa chaperonin"/>
    <property type="match status" value="1"/>
</dbReference>
<dbReference type="GO" id="GO:0046872">
    <property type="term" value="F:metal ion binding"/>
    <property type="evidence" value="ECO:0007669"/>
    <property type="project" value="TreeGrafter"/>
</dbReference>
<dbReference type="GO" id="GO:0051087">
    <property type="term" value="F:protein-folding chaperone binding"/>
    <property type="evidence" value="ECO:0007669"/>
    <property type="project" value="TreeGrafter"/>
</dbReference>
<dbReference type="SMART" id="SM00883">
    <property type="entry name" value="Cpn10"/>
    <property type="match status" value="1"/>
</dbReference>
<dbReference type="Proteomes" id="UP000284731">
    <property type="component" value="Unassembled WGS sequence"/>
</dbReference>
<dbReference type="GeneID" id="89620696"/>
<dbReference type="PANTHER" id="PTHR10772">
    <property type="entry name" value="10 KDA HEAT SHOCK PROTEIN"/>
    <property type="match status" value="1"/>
</dbReference>
<dbReference type="Gene3D" id="2.30.33.40">
    <property type="entry name" value="GroES chaperonin"/>
    <property type="match status" value="1"/>
</dbReference>
<reference evidence="5 6" key="1">
    <citation type="submission" date="2018-08" db="EMBL/GenBank/DDBJ databases">
        <title>A genome reference for cultivated species of the human gut microbiota.</title>
        <authorList>
            <person name="Zou Y."/>
            <person name="Xue W."/>
            <person name="Luo G."/>
        </authorList>
    </citation>
    <scope>NUCLEOTIDE SEQUENCE [LARGE SCALE GENOMIC DNA]</scope>
    <source>
        <strain evidence="5 6">AF18-46</strain>
    </source>
</reference>
<comment type="subunit">
    <text evidence="3">Heptamer of 7 subunits arranged in a ring. Interacts with the chaperonin GroEL.</text>
</comment>
<comment type="subcellular location">
    <subcellularLocation>
        <location evidence="3">Cytoplasm</location>
    </subcellularLocation>
</comment>
<dbReference type="SUPFAM" id="SSF50129">
    <property type="entry name" value="GroES-like"/>
    <property type="match status" value="1"/>
</dbReference>
<name>A0A412PAN7_9FIRM</name>
<dbReference type="CDD" id="cd00320">
    <property type="entry name" value="cpn10"/>
    <property type="match status" value="1"/>
</dbReference>
<dbReference type="GO" id="GO:0005524">
    <property type="term" value="F:ATP binding"/>
    <property type="evidence" value="ECO:0007669"/>
    <property type="project" value="InterPro"/>
</dbReference>
<sequence length="93" mass="10308">MLKPLRDYVVLEKAKEEEKTKSGIILTEQPKEEPGKGIVVAVGPGKTENGAVIPVELKVGQKVVYKKYSGTEIKENQKEYLLIEAENILAIVE</sequence>
<dbReference type="NCBIfam" id="NF001531">
    <property type="entry name" value="PRK00364.2-2"/>
    <property type="match status" value="1"/>
</dbReference>
<dbReference type="GO" id="GO:0044183">
    <property type="term" value="F:protein folding chaperone"/>
    <property type="evidence" value="ECO:0007669"/>
    <property type="project" value="InterPro"/>
</dbReference>
<gene>
    <name evidence="3" type="primary">groES</name>
    <name evidence="3" type="synonym">groS</name>
    <name evidence="5" type="ORF">DWX20_09765</name>
</gene>
<protein>
    <recommendedName>
        <fullName evidence="3">Co-chaperonin GroES</fullName>
    </recommendedName>
    <alternativeName>
        <fullName evidence="3">10 kDa chaperonin</fullName>
    </alternativeName>
    <alternativeName>
        <fullName evidence="3">Chaperonin-10</fullName>
        <shortName evidence="3">Cpn10</shortName>
    </alternativeName>
</protein>
<organism evidence="5 6">
    <name type="scientific">Solobacterium moorei</name>
    <dbReference type="NCBI Taxonomy" id="102148"/>
    <lineage>
        <taxon>Bacteria</taxon>
        <taxon>Bacillati</taxon>
        <taxon>Bacillota</taxon>
        <taxon>Erysipelotrichia</taxon>
        <taxon>Erysipelotrichales</taxon>
        <taxon>Erysipelotrichaceae</taxon>
        <taxon>Solobacterium</taxon>
    </lineage>
</organism>
<accession>A0A412PAN7</accession>
<dbReference type="InterPro" id="IPR037124">
    <property type="entry name" value="Chaperonin_GroES_sf"/>
</dbReference>